<dbReference type="InterPro" id="IPR059179">
    <property type="entry name" value="MLKL-like_MCAfunc"/>
</dbReference>
<evidence type="ECO:0000313" key="1">
    <source>
        <dbReference type="EMBL" id="KIK60450.1"/>
    </source>
</evidence>
<dbReference type="HOGENOM" id="CLU_660662_0_0_1"/>
<evidence type="ECO:0000313" key="2">
    <source>
        <dbReference type="Proteomes" id="UP000053593"/>
    </source>
</evidence>
<accession>A0A0D0B9U2</accession>
<dbReference type="Proteomes" id="UP000053593">
    <property type="component" value="Unassembled WGS sequence"/>
</dbReference>
<proteinExistence type="predicted"/>
<protein>
    <submittedName>
        <fullName evidence="1">Uncharacterized protein</fullName>
    </submittedName>
</protein>
<name>A0A0D0B9U2_9AGAR</name>
<dbReference type="AlphaFoldDB" id="A0A0D0B9U2"/>
<dbReference type="EMBL" id="KN834775">
    <property type="protein sequence ID" value="KIK60450.1"/>
    <property type="molecule type" value="Genomic_DNA"/>
</dbReference>
<gene>
    <name evidence="1" type="ORF">GYMLUDRAFT_261432</name>
</gene>
<sequence>MIKFMFLRRRRSVGAATGPGTYVPTLSFFNAEATSTVDPSSIFEPRELLEQLRVLSLDREITIDGHRRVVMEICDIYEAALAEDEQSIEAAERDGITIQNFLPMMTSILWSTIQYARARAPASNSGRSDLLSRRKADSLKKLKSLRNQLRAIYFIAMPYVSPQVSHRGENALVIAANVGGVLTALCDGVPILGMLKPAAGMLGGVCRTMQTLRSNDDLASEILQVVRDDFRMIVRKIQRHPSTQADSELRKDIDEYFCTLQDIILQSLGKINRTGKRSTSNRFRLVAFAQKDSDDLRLLQQRVQEARSAFQVKLALSTAISISTIIQQTIFHNTAEQGPAQTRALENSPTSFPVVQPRRQVCNSGALEDALPAEPSAVLSKQFSGINFNEAPNLHLLLYMVVYFFFSRTHQDHDPS</sequence>
<organism evidence="1 2">
    <name type="scientific">Collybiopsis luxurians FD-317 M1</name>
    <dbReference type="NCBI Taxonomy" id="944289"/>
    <lineage>
        <taxon>Eukaryota</taxon>
        <taxon>Fungi</taxon>
        <taxon>Dikarya</taxon>
        <taxon>Basidiomycota</taxon>
        <taxon>Agaricomycotina</taxon>
        <taxon>Agaricomycetes</taxon>
        <taxon>Agaricomycetidae</taxon>
        <taxon>Agaricales</taxon>
        <taxon>Marasmiineae</taxon>
        <taxon>Omphalotaceae</taxon>
        <taxon>Collybiopsis</taxon>
        <taxon>Collybiopsis luxurians</taxon>
    </lineage>
</organism>
<dbReference type="CDD" id="cd21037">
    <property type="entry name" value="MLKL_NTD"/>
    <property type="match status" value="1"/>
</dbReference>
<keyword evidence="2" id="KW-1185">Reference proteome</keyword>
<dbReference type="OrthoDB" id="3068357at2759"/>
<reference evidence="1 2" key="1">
    <citation type="submission" date="2014-04" db="EMBL/GenBank/DDBJ databases">
        <title>Evolutionary Origins and Diversification of the Mycorrhizal Mutualists.</title>
        <authorList>
            <consortium name="DOE Joint Genome Institute"/>
            <consortium name="Mycorrhizal Genomics Consortium"/>
            <person name="Kohler A."/>
            <person name="Kuo A."/>
            <person name="Nagy L.G."/>
            <person name="Floudas D."/>
            <person name="Copeland A."/>
            <person name="Barry K.W."/>
            <person name="Cichocki N."/>
            <person name="Veneault-Fourrey C."/>
            <person name="LaButti K."/>
            <person name="Lindquist E.A."/>
            <person name="Lipzen A."/>
            <person name="Lundell T."/>
            <person name="Morin E."/>
            <person name="Murat C."/>
            <person name="Riley R."/>
            <person name="Ohm R."/>
            <person name="Sun H."/>
            <person name="Tunlid A."/>
            <person name="Henrissat B."/>
            <person name="Grigoriev I.V."/>
            <person name="Hibbett D.S."/>
            <person name="Martin F."/>
        </authorList>
    </citation>
    <scope>NUCLEOTIDE SEQUENCE [LARGE SCALE GENOMIC DNA]</scope>
    <source>
        <strain evidence="1 2">FD-317 M1</strain>
    </source>
</reference>